<organism evidence="1 2">
    <name type="scientific">Naegleria lovaniensis</name>
    <name type="common">Amoeba</name>
    <dbReference type="NCBI Taxonomy" id="51637"/>
    <lineage>
        <taxon>Eukaryota</taxon>
        <taxon>Discoba</taxon>
        <taxon>Heterolobosea</taxon>
        <taxon>Tetramitia</taxon>
        <taxon>Eutetramitia</taxon>
        <taxon>Vahlkampfiidae</taxon>
        <taxon>Naegleria</taxon>
    </lineage>
</organism>
<protein>
    <submittedName>
        <fullName evidence="1">Uncharacterized protein</fullName>
    </submittedName>
</protein>
<name>A0AA88H2L6_NAELO</name>
<keyword evidence="2" id="KW-1185">Reference proteome</keyword>
<dbReference type="Gene3D" id="3.50.50.60">
    <property type="entry name" value="FAD/NAD(P)-binding domain"/>
    <property type="match status" value="1"/>
</dbReference>
<comment type="caution">
    <text evidence="1">The sequence shown here is derived from an EMBL/GenBank/DDBJ whole genome shotgun (WGS) entry which is preliminary data.</text>
</comment>
<dbReference type="AlphaFoldDB" id="A0AA88H2L6"/>
<dbReference type="RefSeq" id="XP_044555327.1">
    <property type="nucleotide sequence ID" value="XM_044696882.1"/>
</dbReference>
<dbReference type="Proteomes" id="UP000816034">
    <property type="component" value="Unassembled WGS sequence"/>
</dbReference>
<dbReference type="InterPro" id="IPR036188">
    <property type="entry name" value="FAD/NAD-bd_sf"/>
</dbReference>
<reference evidence="1 2" key="1">
    <citation type="journal article" date="2018" name="BMC Genomics">
        <title>The genome of Naegleria lovaniensis, the basis for a comparative approach to unravel pathogenicity factors of the human pathogenic amoeba N. fowleri.</title>
        <authorList>
            <person name="Liechti N."/>
            <person name="Schurch N."/>
            <person name="Bruggmann R."/>
            <person name="Wittwer M."/>
        </authorList>
    </citation>
    <scope>NUCLEOTIDE SEQUENCE [LARGE SCALE GENOMIC DNA]</scope>
    <source>
        <strain evidence="1 2">ATCC 30569</strain>
    </source>
</reference>
<evidence type="ECO:0000313" key="1">
    <source>
        <dbReference type="EMBL" id="KAG2393433.1"/>
    </source>
</evidence>
<accession>A0AA88H2L6</accession>
<evidence type="ECO:0000313" key="2">
    <source>
        <dbReference type="Proteomes" id="UP000816034"/>
    </source>
</evidence>
<dbReference type="EMBL" id="PYSW02000002">
    <property type="protein sequence ID" value="KAG2393433.1"/>
    <property type="molecule type" value="Genomic_DNA"/>
</dbReference>
<proteinExistence type="predicted"/>
<gene>
    <name evidence="1" type="ORF">C9374_006964</name>
</gene>
<dbReference type="SUPFAM" id="SSF51905">
    <property type="entry name" value="FAD/NAD(P)-binding domain"/>
    <property type="match status" value="1"/>
</dbReference>
<sequence length="473" mass="53457">MMQKTLFQCLQSSSKAFHHQNKLSKSIVGYQHGYSSNIFSNTNNNRFFSTCFSSFAPKTIGVSGHSVEGLVFSLALSQLNSTGSSTDNNEIKSIDVYSNPNPLKDEACVLSQQCVNMLRDYCGIDVTKSPYAKNLSHYHIIRADIRNPITVMDLKNIAPPEGLYSIQKSFLIKLLLEKAQKHQNINIVHDNVRAVNDGSNGKIAISSKKAIAKRHVDLLVAAEEDVQHSTTLKYLQSKLGNESMIRSRFYECDTIIMPCPSDIDYESRIFEWWNNSSRLSLIPLPNQQLGLSSIQYIPKHSALGAERVNTTCLHFVFKIHSNLRDNGVDSVLDNVRQLFHSRDRVGVVASSQIAYDHELKQLYHSTDDSSVVAIGNVAHSVDPTLYQQTFIAIHDAVQLAIHLKEHGFTREALTLYEQSSKLSFDTCQKYSEGMATIGFRKRVNKITFLFKFILEKLNVMRFRRIISKVMNQP</sequence>
<dbReference type="GeneID" id="68099418"/>